<dbReference type="Pfam" id="PF01061">
    <property type="entry name" value="ABC2_membrane"/>
    <property type="match status" value="1"/>
</dbReference>
<reference evidence="7 8" key="1">
    <citation type="submission" date="2020-10" db="EMBL/GenBank/DDBJ databases">
        <title>Connecting structure to function with the recovery of over 1000 high-quality activated sludge metagenome-assembled genomes encoding full-length rRNA genes using long-read sequencing.</title>
        <authorList>
            <person name="Singleton C.M."/>
            <person name="Petriglieri F."/>
            <person name="Kristensen J.M."/>
            <person name="Kirkegaard R.H."/>
            <person name="Michaelsen T.Y."/>
            <person name="Andersen M.H."/>
            <person name="Karst S.M."/>
            <person name="Dueholm M.S."/>
            <person name="Nielsen P.H."/>
            <person name="Albertsen M."/>
        </authorList>
    </citation>
    <scope>NUCLEOTIDE SEQUENCE [LARGE SCALE GENOMIC DNA]</scope>
    <source>
        <strain evidence="7">Lyne_18-Q3-R50-59_MAXAC.006</strain>
    </source>
</reference>
<keyword evidence="2 5" id="KW-0812">Transmembrane</keyword>
<comment type="similarity">
    <text evidence="5">Belongs to the ABC-2 integral membrane protein family.</text>
</comment>
<dbReference type="PANTHER" id="PTHR43229">
    <property type="entry name" value="NODULATION PROTEIN J"/>
    <property type="match status" value="1"/>
</dbReference>
<evidence type="ECO:0000256" key="5">
    <source>
        <dbReference type="RuleBase" id="RU361157"/>
    </source>
</evidence>
<comment type="subcellular location">
    <subcellularLocation>
        <location evidence="5">Cell membrane</location>
        <topology evidence="5">Multi-pass membrane protein</topology>
    </subcellularLocation>
    <subcellularLocation>
        <location evidence="1">Membrane</location>
        <topology evidence="1">Multi-pass membrane protein</topology>
    </subcellularLocation>
</comment>
<evidence type="ECO:0000256" key="2">
    <source>
        <dbReference type="ARBA" id="ARBA00022692"/>
    </source>
</evidence>
<comment type="caution">
    <text evidence="7">The sequence shown here is derived from an EMBL/GenBank/DDBJ whole genome shotgun (WGS) entry which is preliminary data.</text>
</comment>
<sequence length="267" mass="28271">MSNTEISTQISARPAGFFTDLATVARRAIRSLPREPEAIIPAIIVPVFFFFVNVGSLQKLAQSSGSVTDFKAFQLPVAIIFAVTGVSRASALVTDIQDGYFDRLLVTPVKRPALLLGLMIADFVLVVVLSIGVTALAMVMGVRFVTGPLGMLAFLLIAGAWGVAFTGFPYTIALRTGNPGAVASSFLLFFPFAFLTTSFLPKEALSGWLQTAATYNPVTYLLEGLRAIVSSGWEVAPIAKAIAAVLGLGLVTFTLAFRSLGARVSSD</sequence>
<evidence type="ECO:0000313" key="7">
    <source>
        <dbReference type="EMBL" id="MBK9297857.1"/>
    </source>
</evidence>
<dbReference type="PANTHER" id="PTHR43229:SF2">
    <property type="entry name" value="NODULATION PROTEIN J"/>
    <property type="match status" value="1"/>
</dbReference>
<protein>
    <recommendedName>
        <fullName evidence="5">Transport permease protein</fullName>
    </recommendedName>
</protein>
<evidence type="ECO:0000256" key="3">
    <source>
        <dbReference type="ARBA" id="ARBA00022989"/>
    </source>
</evidence>
<dbReference type="InterPro" id="IPR000412">
    <property type="entry name" value="ABC_2_transport"/>
</dbReference>
<dbReference type="Proteomes" id="UP000727993">
    <property type="component" value="Unassembled WGS sequence"/>
</dbReference>
<evidence type="ECO:0000256" key="4">
    <source>
        <dbReference type="ARBA" id="ARBA00023136"/>
    </source>
</evidence>
<dbReference type="PIRSF" id="PIRSF006648">
    <property type="entry name" value="DrrB"/>
    <property type="match status" value="1"/>
</dbReference>
<keyword evidence="5" id="KW-0813">Transport</keyword>
<feature type="transmembrane region" description="Helical" evidence="5">
    <location>
        <begin position="151"/>
        <end position="173"/>
    </location>
</feature>
<dbReference type="InterPro" id="IPR051784">
    <property type="entry name" value="Nod_factor_ABC_transporter"/>
</dbReference>
<dbReference type="InterPro" id="IPR047817">
    <property type="entry name" value="ABC2_TM_bact-type"/>
</dbReference>
<keyword evidence="5" id="KW-1003">Cell membrane</keyword>
<feature type="transmembrane region" description="Helical" evidence="5">
    <location>
        <begin position="238"/>
        <end position="257"/>
    </location>
</feature>
<evidence type="ECO:0000259" key="6">
    <source>
        <dbReference type="PROSITE" id="PS51012"/>
    </source>
</evidence>
<feature type="domain" description="ABC transmembrane type-2" evidence="6">
    <location>
        <begin position="37"/>
        <end position="263"/>
    </location>
</feature>
<evidence type="ECO:0000256" key="1">
    <source>
        <dbReference type="ARBA" id="ARBA00004141"/>
    </source>
</evidence>
<dbReference type="EMBL" id="JADJZA010000007">
    <property type="protein sequence ID" value="MBK9297857.1"/>
    <property type="molecule type" value="Genomic_DNA"/>
</dbReference>
<feature type="transmembrane region" description="Helical" evidence="5">
    <location>
        <begin position="73"/>
        <end position="93"/>
    </location>
</feature>
<dbReference type="GO" id="GO:0043190">
    <property type="term" value="C:ATP-binding cassette (ABC) transporter complex"/>
    <property type="evidence" value="ECO:0007669"/>
    <property type="project" value="InterPro"/>
</dbReference>
<dbReference type="InterPro" id="IPR013525">
    <property type="entry name" value="ABC2_TM"/>
</dbReference>
<dbReference type="AlphaFoldDB" id="A0A936NCM0"/>
<dbReference type="GO" id="GO:0140359">
    <property type="term" value="F:ABC-type transporter activity"/>
    <property type="evidence" value="ECO:0007669"/>
    <property type="project" value="InterPro"/>
</dbReference>
<evidence type="ECO:0000313" key="8">
    <source>
        <dbReference type="Proteomes" id="UP000727993"/>
    </source>
</evidence>
<dbReference type="PROSITE" id="PS51012">
    <property type="entry name" value="ABC_TM2"/>
    <property type="match status" value="1"/>
</dbReference>
<keyword evidence="3 5" id="KW-1133">Transmembrane helix</keyword>
<feature type="transmembrane region" description="Helical" evidence="5">
    <location>
        <begin position="114"/>
        <end position="139"/>
    </location>
</feature>
<organism evidence="7 8">
    <name type="scientific">Candidatus Neomicrothrix subdominans</name>
    <dbReference type="NCBI Taxonomy" id="2954438"/>
    <lineage>
        <taxon>Bacteria</taxon>
        <taxon>Bacillati</taxon>
        <taxon>Actinomycetota</taxon>
        <taxon>Acidimicrobiia</taxon>
        <taxon>Acidimicrobiales</taxon>
        <taxon>Microthrixaceae</taxon>
        <taxon>Candidatus Neomicrothrix</taxon>
    </lineage>
</organism>
<gene>
    <name evidence="7" type="ORF">IPN02_13705</name>
</gene>
<name>A0A936NCM0_9ACTN</name>
<keyword evidence="4 5" id="KW-0472">Membrane</keyword>
<feature type="transmembrane region" description="Helical" evidence="5">
    <location>
        <begin position="38"/>
        <end position="61"/>
    </location>
</feature>
<accession>A0A936NCM0</accession>
<feature type="transmembrane region" description="Helical" evidence="5">
    <location>
        <begin position="180"/>
        <end position="200"/>
    </location>
</feature>
<proteinExistence type="inferred from homology"/>